<dbReference type="HOGENOM" id="CLU_3081981_0_0_10"/>
<accession>G2PKR9</accession>
<dbReference type="KEGG" id="mrs:Murru_3094"/>
<evidence type="ECO:0000313" key="3">
    <source>
        <dbReference type="Proteomes" id="UP000008908"/>
    </source>
</evidence>
<feature type="transmembrane region" description="Helical" evidence="1">
    <location>
        <begin position="32"/>
        <end position="50"/>
    </location>
</feature>
<gene>
    <name evidence="2" type="ordered locus">Murru_3094</name>
</gene>
<evidence type="ECO:0000313" key="2">
    <source>
        <dbReference type="EMBL" id="AEM72115.1"/>
    </source>
</evidence>
<evidence type="ECO:0000256" key="1">
    <source>
        <dbReference type="SAM" id="Phobius"/>
    </source>
</evidence>
<dbReference type="Proteomes" id="UP000008908">
    <property type="component" value="Chromosome"/>
</dbReference>
<sequence>MLSKSVRIILTTIIIVIAILSLLHIDFVGRKILLYGGIILILAENVYAISKK</sequence>
<reference evidence="2 3" key="2">
    <citation type="journal article" date="2012" name="Stand. Genomic Sci.">
        <title>Complete genome sequence of the facultatively anaerobic, appendaged bacterium Muricauda ruestringensis type strain (B1(T)).</title>
        <authorList>
            <person name="Huntemann M."/>
            <person name="Teshima H."/>
            <person name="Lapidus A."/>
            <person name="Nolan M."/>
            <person name="Lucas S."/>
            <person name="Hammon N."/>
            <person name="Deshpande S."/>
            <person name="Cheng J.F."/>
            <person name="Tapia R."/>
            <person name="Goodwin L.A."/>
            <person name="Pitluck S."/>
            <person name="Liolios K."/>
            <person name="Pagani I."/>
            <person name="Ivanova N."/>
            <person name="Mavromatis K."/>
            <person name="Mikhailova N."/>
            <person name="Pati A."/>
            <person name="Chen A."/>
            <person name="Palaniappan K."/>
            <person name="Land M."/>
            <person name="Hauser L."/>
            <person name="Pan C."/>
            <person name="Brambilla E.M."/>
            <person name="Rohde M."/>
            <person name="Spring S."/>
            <person name="Goker M."/>
            <person name="Detter J.C."/>
            <person name="Bristow J."/>
            <person name="Eisen J.A."/>
            <person name="Markowitz V."/>
            <person name="Hugenholtz P."/>
            <person name="Kyrpides N.C."/>
            <person name="Klenk H.P."/>
            <person name="Woyke T."/>
        </authorList>
    </citation>
    <scope>NUCLEOTIDE SEQUENCE [LARGE SCALE GENOMIC DNA]</scope>
    <source>
        <strain evidence="3">DSM 13258 / LMG 19739 / B1</strain>
    </source>
</reference>
<dbReference type="EMBL" id="CP002999">
    <property type="protein sequence ID" value="AEM72115.1"/>
    <property type="molecule type" value="Genomic_DNA"/>
</dbReference>
<reference evidence="3" key="1">
    <citation type="submission" date="2011-08" db="EMBL/GenBank/DDBJ databases">
        <title>The complete genome of Muricauda ruestringensis DSM 13258.</title>
        <authorList>
            <person name="Lucas S."/>
            <person name="Han J."/>
            <person name="Lapidus A."/>
            <person name="Bruce D."/>
            <person name="Goodwin L."/>
            <person name="Pitluck S."/>
            <person name="Peters L."/>
            <person name="Kyrpides N."/>
            <person name="Mavromatis K."/>
            <person name="Ivanova N."/>
            <person name="Ovchinnikova G."/>
            <person name="Teshima H."/>
            <person name="Detter J.C."/>
            <person name="Tapia R."/>
            <person name="Han C."/>
            <person name="Land M."/>
            <person name="Hauser L."/>
            <person name="Markowitz V."/>
            <person name="Cheng J.-F."/>
            <person name="Hugenholtz P."/>
            <person name="Woyke T."/>
            <person name="Wu D."/>
            <person name="Spring S."/>
            <person name="Schroeder M."/>
            <person name="Brambilla E."/>
            <person name="Klenk H.-P."/>
            <person name="Eisen J.A."/>
        </authorList>
    </citation>
    <scope>NUCLEOTIDE SEQUENCE [LARGE SCALE GENOMIC DNA]</scope>
    <source>
        <strain evidence="3">DSM 13258 / LMG 19739 / B1</strain>
    </source>
</reference>
<feature type="transmembrane region" description="Helical" evidence="1">
    <location>
        <begin position="6"/>
        <end position="25"/>
    </location>
</feature>
<proteinExistence type="predicted"/>
<dbReference type="AlphaFoldDB" id="G2PKR9"/>
<keyword evidence="1" id="KW-0472">Membrane</keyword>
<organism evidence="2 3">
    <name type="scientific">Allomuricauda ruestringensis (strain DSM 13258 / CIP 107369 / LMG 19739 / B1)</name>
    <name type="common">Muricauda ruestringensis</name>
    <dbReference type="NCBI Taxonomy" id="886377"/>
    <lineage>
        <taxon>Bacteria</taxon>
        <taxon>Pseudomonadati</taxon>
        <taxon>Bacteroidota</taxon>
        <taxon>Flavobacteriia</taxon>
        <taxon>Flavobacteriales</taxon>
        <taxon>Flavobacteriaceae</taxon>
        <taxon>Flagellimonas</taxon>
    </lineage>
</organism>
<name>G2PKR9_ALLRU</name>
<protein>
    <submittedName>
        <fullName evidence="2">Uncharacterized protein</fullName>
    </submittedName>
</protein>
<keyword evidence="3" id="KW-1185">Reference proteome</keyword>
<keyword evidence="1" id="KW-1133">Transmembrane helix</keyword>
<keyword evidence="1" id="KW-0812">Transmembrane</keyword>